<dbReference type="GO" id="GO:0006355">
    <property type="term" value="P:regulation of DNA-templated transcription"/>
    <property type="evidence" value="ECO:0007669"/>
    <property type="project" value="InterPro"/>
</dbReference>
<gene>
    <name evidence="1" type="ORF">D6T64_01455</name>
</gene>
<comment type="caution">
    <text evidence="1">The sequence shown here is derived from an EMBL/GenBank/DDBJ whole genome shotgun (WGS) entry which is preliminary data.</text>
</comment>
<dbReference type="Pfam" id="PF03887">
    <property type="entry name" value="YfbU"/>
    <property type="match status" value="1"/>
</dbReference>
<evidence type="ECO:0000313" key="1">
    <source>
        <dbReference type="EMBL" id="RJT91658.1"/>
    </source>
</evidence>
<name>A0A3A5MWQ0_9MICO</name>
<keyword evidence="2" id="KW-1185">Reference proteome</keyword>
<organism evidence="1 2">
    <name type="scientific">Cryobacterium melibiosiphilum</name>
    <dbReference type="NCBI Taxonomy" id="995039"/>
    <lineage>
        <taxon>Bacteria</taxon>
        <taxon>Bacillati</taxon>
        <taxon>Actinomycetota</taxon>
        <taxon>Actinomycetes</taxon>
        <taxon>Micrococcales</taxon>
        <taxon>Microbacteriaceae</taxon>
        <taxon>Cryobacterium</taxon>
    </lineage>
</organism>
<dbReference type="InterPro" id="IPR005587">
    <property type="entry name" value="UPF0304_YfbU"/>
</dbReference>
<sequence length="252" mass="28682">MPTITVRVDDATRDSLLEKAEEEGVNLSDLVRDLLMEAVVPVRDDVAARGDLAPDSLSARDRQMFTLLHRILARVLPEDANGEDGDLEYQLDRALTLEAGYTLEYGSAFAGIQQELSRRDCTRVMDILDMFRILDFSVERHAKEGSPIDADVVADLRYLGFDFNDSLEGHMASYVQYLVDHGRWQERRESIAANDGGNSHMQTLDLYMRMLAEYRRIGDVRRRGHDWDHFLSAEELQAIADATVHPSRRGRK</sequence>
<dbReference type="EMBL" id="QZVS01000042">
    <property type="protein sequence ID" value="RJT91658.1"/>
    <property type="molecule type" value="Genomic_DNA"/>
</dbReference>
<dbReference type="AlphaFoldDB" id="A0A3A5MWQ0"/>
<dbReference type="RefSeq" id="WP_119970742.1">
    <property type="nucleotide sequence ID" value="NZ_JBHSQA010000032.1"/>
</dbReference>
<dbReference type="SUPFAM" id="SSF116960">
    <property type="entry name" value="YfbU-like"/>
    <property type="match status" value="1"/>
</dbReference>
<protein>
    <submittedName>
        <fullName evidence="1">Ribbon-helix-helix protein, CopG family</fullName>
    </submittedName>
</protein>
<proteinExistence type="predicted"/>
<dbReference type="Gene3D" id="1.10.3190.10">
    <property type="entry name" value="yfbu gene product, domain 2"/>
    <property type="match status" value="1"/>
</dbReference>
<dbReference type="InterPro" id="IPR023146">
    <property type="entry name" value="YfbU_alpha-helical_sf"/>
</dbReference>
<accession>A0A3A5MWQ0</accession>
<dbReference type="OrthoDB" id="4942058at2"/>
<reference evidence="1 2" key="1">
    <citation type="submission" date="2018-09" db="EMBL/GenBank/DDBJ databases">
        <title>Novel species of Cryobacterium.</title>
        <authorList>
            <person name="Liu Q."/>
            <person name="Xin Y.-H."/>
        </authorList>
    </citation>
    <scope>NUCLEOTIDE SEQUENCE [LARGE SCALE GENOMIC DNA]</scope>
    <source>
        <strain evidence="1 2">Hh39</strain>
    </source>
</reference>
<evidence type="ECO:0000313" key="2">
    <source>
        <dbReference type="Proteomes" id="UP000272015"/>
    </source>
</evidence>
<dbReference type="Proteomes" id="UP000272015">
    <property type="component" value="Unassembled WGS sequence"/>
</dbReference>